<dbReference type="GO" id="GO:0016787">
    <property type="term" value="F:hydrolase activity"/>
    <property type="evidence" value="ECO:0007669"/>
    <property type="project" value="UniProtKB-KW"/>
</dbReference>
<evidence type="ECO:0000313" key="3">
    <source>
        <dbReference type="EMBL" id="KWX01766.1"/>
    </source>
</evidence>
<gene>
    <name evidence="3" type="ORF">LI90_2798</name>
</gene>
<dbReference type="InterPro" id="IPR029058">
    <property type="entry name" value="AB_hydrolase_fold"/>
</dbReference>
<dbReference type="EMBL" id="LAXD01000001">
    <property type="protein sequence ID" value="KWX01766.1"/>
    <property type="molecule type" value="Genomic_DNA"/>
</dbReference>
<evidence type="ECO:0000313" key="4">
    <source>
        <dbReference type="Proteomes" id="UP000070188"/>
    </source>
</evidence>
<keyword evidence="3" id="KW-0378">Hydrolase</keyword>
<dbReference type="Pfam" id="PF00561">
    <property type="entry name" value="Abhydrolase_1"/>
    <property type="match status" value="1"/>
</dbReference>
<dbReference type="SUPFAM" id="SSF53474">
    <property type="entry name" value="alpha/beta-Hydrolases"/>
    <property type="match status" value="1"/>
</dbReference>
<dbReference type="Proteomes" id="UP000070188">
    <property type="component" value="Unassembled WGS sequence"/>
</dbReference>
<organism evidence="3 4">
    <name type="scientific">Carbonactinospora thermoautotrophica</name>
    <dbReference type="NCBI Taxonomy" id="1469144"/>
    <lineage>
        <taxon>Bacteria</taxon>
        <taxon>Bacillati</taxon>
        <taxon>Actinomycetota</taxon>
        <taxon>Actinomycetes</taxon>
        <taxon>Kitasatosporales</taxon>
        <taxon>Carbonactinosporaceae</taxon>
        <taxon>Carbonactinospora</taxon>
    </lineage>
</organism>
<dbReference type="RefSeq" id="WP_066888443.1">
    <property type="nucleotide sequence ID" value="NZ_LAXD01000001.1"/>
</dbReference>
<dbReference type="PANTHER" id="PTHR46438:SF2">
    <property type="entry name" value="ALPHA_BETA-HYDROLASES SUPERFAMILY PROTEIN"/>
    <property type="match status" value="1"/>
</dbReference>
<comment type="caution">
    <text evidence="3">The sequence shown here is derived from an EMBL/GenBank/DDBJ whole genome shotgun (WGS) entry which is preliminary data.</text>
</comment>
<dbReference type="PATRIC" id="fig|1469144.10.peg.3027"/>
<sequence length="249" mass="26907">MNDRAADSAETTVLLPGAAFHQAAVFGVRFALYRAGSGGACPVLLLHGVPQTAVMWRDLLPVLARDRVVLAPDLKGLGRSEGRGPYDAPTLAAEMAALVLQEVGGPVDVVGSACGGSIAMALAAERPDLVRRLVVCNAPFRYADVRRVWHVLLFSLPAPPEGTWAVTGRRRVDHMIRLGWRAPHPPDERYLEHYRAAYDDRARLGAMLGYYRAAMRSPGRRDRSAAGRPAPPPPGNPPGNRSPGRSGRW</sequence>
<dbReference type="OrthoDB" id="3396704at2"/>
<dbReference type="Gene3D" id="3.40.50.1820">
    <property type="entry name" value="alpha/beta hydrolase"/>
    <property type="match status" value="1"/>
</dbReference>
<keyword evidence="4" id="KW-1185">Reference proteome</keyword>
<reference evidence="4" key="1">
    <citation type="submission" date="2015-04" db="EMBL/GenBank/DDBJ databases">
        <title>Physiological reanalysis, assessment of diazotrophy, and genome sequences of multiple isolates of Streptomyces thermoautotrophicus.</title>
        <authorList>
            <person name="MacKellar D.C."/>
            <person name="Lieber L."/>
            <person name="Norman J."/>
            <person name="Bolger A."/>
            <person name="Tobin C."/>
            <person name="Murray J.W."/>
            <person name="Chang R."/>
            <person name="Ford T."/>
            <person name="Nguyen P.Q."/>
            <person name="Woodward J."/>
            <person name="Permingeat H."/>
            <person name="Joshi N.S."/>
            <person name="Silver P.A."/>
            <person name="Usadel B."/>
            <person name="Rutherford A.W."/>
            <person name="Friesen M."/>
            <person name="Prell J."/>
        </authorList>
    </citation>
    <scope>NUCLEOTIDE SEQUENCE [LARGE SCALE GENOMIC DNA]</scope>
    <source>
        <strain evidence="4">H1</strain>
    </source>
</reference>
<dbReference type="PANTHER" id="PTHR46438">
    <property type="entry name" value="ALPHA/BETA-HYDROLASES SUPERFAMILY PROTEIN"/>
    <property type="match status" value="1"/>
</dbReference>
<accession>A0A132MVK9</accession>
<dbReference type="AlphaFoldDB" id="A0A132MVK9"/>
<evidence type="ECO:0000259" key="2">
    <source>
        <dbReference type="Pfam" id="PF00561"/>
    </source>
</evidence>
<feature type="region of interest" description="Disordered" evidence="1">
    <location>
        <begin position="216"/>
        <end position="249"/>
    </location>
</feature>
<dbReference type="PRINTS" id="PR00111">
    <property type="entry name" value="ABHYDROLASE"/>
</dbReference>
<dbReference type="InterPro" id="IPR000073">
    <property type="entry name" value="AB_hydrolase_1"/>
</dbReference>
<feature type="domain" description="AB hydrolase-1" evidence="2">
    <location>
        <begin position="42"/>
        <end position="143"/>
    </location>
</feature>
<proteinExistence type="predicted"/>
<dbReference type="STRING" id="1469144.LI90_2798"/>
<name>A0A132MVK9_9ACTN</name>
<protein>
    <submittedName>
        <fullName evidence="3">Putative hydrolase</fullName>
    </submittedName>
</protein>
<evidence type="ECO:0000256" key="1">
    <source>
        <dbReference type="SAM" id="MobiDB-lite"/>
    </source>
</evidence>
<feature type="compositionally biased region" description="Low complexity" evidence="1">
    <location>
        <begin position="238"/>
        <end position="249"/>
    </location>
</feature>